<evidence type="ECO:0000256" key="2">
    <source>
        <dbReference type="ARBA" id="ARBA00022617"/>
    </source>
</evidence>
<comment type="caution">
    <text evidence="8">The sequence shown here is derived from an EMBL/GenBank/DDBJ whole genome shotgun (WGS) entry which is preliminary data.</text>
</comment>
<keyword evidence="9" id="KW-1185">Reference proteome</keyword>
<dbReference type="CDD" id="cd03499">
    <property type="entry name" value="SQR_TypeC_SdhC"/>
    <property type="match status" value="1"/>
</dbReference>
<dbReference type="EMBL" id="JALLBG020000055">
    <property type="protein sequence ID" value="KAL3769481.1"/>
    <property type="molecule type" value="Genomic_DNA"/>
</dbReference>
<comment type="subcellular location">
    <subcellularLocation>
        <location evidence="1">Membrane</location>
    </subcellularLocation>
</comment>
<accession>A0ABD3N346</accession>
<evidence type="ECO:0000313" key="8">
    <source>
        <dbReference type="EMBL" id="KAL3769481.1"/>
    </source>
</evidence>
<evidence type="ECO:0000256" key="3">
    <source>
        <dbReference type="ARBA" id="ARBA00022692"/>
    </source>
</evidence>
<proteinExistence type="predicted"/>
<dbReference type="InterPro" id="IPR014314">
    <property type="entry name" value="Succ_DH_cytb556"/>
</dbReference>
<dbReference type="GO" id="GO:0016020">
    <property type="term" value="C:membrane"/>
    <property type="evidence" value="ECO:0007669"/>
    <property type="project" value="UniProtKB-SubCell"/>
</dbReference>
<evidence type="ECO:0000256" key="7">
    <source>
        <dbReference type="ARBA" id="ARBA00023136"/>
    </source>
</evidence>
<dbReference type="AlphaFoldDB" id="A0ABD3N346"/>
<protein>
    <recommendedName>
        <fullName evidence="10">Succinate dehydrogenase subunit C</fullName>
    </recommendedName>
</protein>
<dbReference type="PANTHER" id="PTHR10978:SF5">
    <property type="entry name" value="SUCCINATE DEHYDROGENASE CYTOCHROME B560 SUBUNIT, MITOCHONDRIAL"/>
    <property type="match status" value="1"/>
</dbReference>
<keyword evidence="2" id="KW-0349">Heme</keyword>
<evidence type="ECO:0000256" key="5">
    <source>
        <dbReference type="ARBA" id="ARBA00022989"/>
    </source>
</evidence>
<dbReference type="Gene3D" id="1.20.1300.10">
    <property type="entry name" value="Fumarate reductase/succinate dehydrogenase, transmembrane subunit"/>
    <property type="match status" value="1"/>
</dbReference>
<dbReference type="Pfam" id="PF01127">
    <property type="entry name" value="Sdh_cyt"/>
    <property type="match status" value="1"/>
</dbReference>
<organism evidence="8 9">
    <name type="scientific">Discostella pseudostelligera</name>
    <dbReference type="NCBI Taxonomy" id="259834"/>
    <lineage>
        <taxon>Eukaryota</taxon>
        <taxon>Sar</taxon>
        <taxon>Stramenopiles</taxon>
        <taxon>Ochrophyta</taxon>
        <taxon>Bacillariophyta</taxon>
        <taxon>Coscinodiscophyceae</taxon>
        <taxon>Thalassiosirophycidae</taxon>
        <taxon>Stephanodiscales</taxon>
        <taxon>Stephanodiscaceae</taxon>
        <taxon>Discostella</taxon>
    </lineage>
</organism>
<dbReference type="Proteomes" id="UP001530293">
    <property type="component" value="Unassembled WGS sequence"/>
</dbReference>
<evidence type="ECO:0000256" key="6">
    <source>
        <dbReference type="ARBA" id="ARBA00023004"/>
    </source>
</evidence>
<evidence type="ECO:0000256" key="4">
    <source>
        <dbReference type="ARBA" id="ARBA00022723"/>
    </source>
</evidence>
<keyword evidence="5" id="KW-1133">Transmembrane helix</keyword>
<gene>
    <name evidence="8" type="ORF">ACHAWU_008890</name>
</gene>
<evidence type="ECO:0000256" key="1">
    <source>
        <dbReference type="ARBA" id="ARBA00004370"/>
    </source>
</evidence>
<dbReference type="GO" id="GO:0046872">
    <property type="term" value="F:metal ion binding"/>
    <property type="evidence" value="ECO:0007669"/>
    <property type="project" value="UniProtKB-KW"/>
</dbReference>
<reference evidence="8 9" key="1">
    <citation type="submission" date="2024-10" db="EMBL/GenBank/DDBJ databases">
        <title>Updated reference genomes for cyclostephanoid diatoms.</title>
        <authorList>
            <person name="Roberts W.R."/>
            <person name="Alverson A.J."/>
        </authorList>
    </citation>
    <scope>NUCLEOTIDE SEQUENCE [LARGE SCALE GENOMIC DNA]</scope>
    <source>
        <strain evidence="8 9">AJA232-27</strain>
    </source>
</reference>
<dbReference type="PANTHER" id="PTHR10978">
    <property type="entry name" value="SUCCINATE DEHYDROGENASE CYTOCHROME B560 SUBUNIT"/>
    <property type="match status" value="1"/>
</dbReference>
<keyword evidence="7" id="KW-0472">Membrane</keyword>
<dbReference type="InterPro" id="IPR000701">
    <property type="entry name" value="SuccDH_FuR_B_TM-su"/>
</dbReference>
<keyword evidence="6" id="KW-0408">Iron</keyword>
<dbReference type="SUPFAM" id="SSF81343">
    <property type="entry name" value="Fumarate reductase respiratory complex transmembrane subunits"/>
    <property type="match status" value="1"/>
</dbReference>
<evidence type="ECO:0008006" key="10">
    <source>
        <dbReference type="Google" id="ProtNLM"/>
    </source>
</evidence>
<dbReference type="InterPro" id="IPR034804">
    <property type="entry name" value="SQR/QFR_C/D"/>
</dbReference>
<keyword evidence="3" id="KW-0812">Transmembrane</keyword>
<sequence>MIRTSAASTTATMANLLARRGASLLSSSSTLPAISSSSSSSSALSATAPASSSIIIREMTILSKESASEFQKSNYTQRMAATHRPVSPHVTIYSFPICALTSIATRVTGCMLSFGSAGLGAVELIGGNGAAFELMSNLGTVGGGNCATLAALGSLGMIVPAVSKFAVAFPLGYHYLGGVRHYVWDNSPNMLENVGVEKASYVLIGTSLLLGGAAVVV</sequence>
<evidence type="ECO:0000313" key="9">
    <source>
        <dbReference type="Proteomes" id="UP001530293"/>
    </source>
</evidence>
<name>A0ABD3N346_9STRA</name>
<keyword evidence="4" id="KW-0479">Metal-binding</keyword>